<gene>
    <name evidence="1" type="ORF">JWYL7_0325</name>
    <name evidence="2" type="ORF">SAMN05661008_01032</name>
</gene>
<reference evidence="1 3" key="1">
    <citation type="submission" date="2016-02" db="EMBL/GenBank/DDBJ databases">
        <title>Draft genome sequence for Clostridium paradoxum JW-YL-7.</title>
        <authorList>
            <person name="Utturkar S.M."/>
            <person name="Lancaster A."/>
            <person name="Poole F.L."/>
            <person name="Adams M.W."/>
            <person name="Brown S.D."/>
        </authorList>
    </citation>
    <scope>NUCLEOTIDE SEQUENCE [LARGE SCALE GENOMIC DNA]</scope>
    <source>
        <strain evidence="1 3">JW-YL-7</strain>
    </source>
</reference>
<evidence type="ECO:0000313" key="4">
    <source>
        <dbReference type="Proteomes" id="UP000323392"/>
    </source>
</evidence>
<sequence>MESDDFRRKKGINDLQKLKTINYMEGLLCKILKNLFGLTLIIKI</sequence>
<evidence type="ECO:0000313" key="3">
    <source>
        <dbReference type="Proteomes" id="UP000092605"/>
    </source>
</evidence>
<name>A0A150FQE5_CLOPD</name>
<protein>
    <submittedName>
        <fullName evidence="1">Uncharacterized protein</fullName>
    </submittedName>
</protein>
<evidence type="ECO:0000313" key="2">
    <source>
        <dbReference type="EMBL" id="SHK86093.1"/>
    </source>
</evidence>
<dbReference type="STRING" id="1121328.JWYL7_0325"/>
<accession>A0A150FQE5</accession>
<dbReference type="EMBL" id="FRBG01000006">
    <property type="protein sequence ID" value="SHK86093.1"/>
    <property type="molecule type" value="Genomic_DNA"/>
</dbReference>
<dbReference type="Proteomes" id="UP000092605">
    <property type="component" value="Unassembled WGS sequence"/>
</dbReference>
<keyword evidence="4" id="KW-1185">Reference proteome</keyword>
<organism evidence="1 3">
    <name type="scientific">Alkalithermobacter thermoalcaliphilus JW-YL-7 = DSM 7308</name>
    <dbReference type="NCBI Taxonomy" id="1121328"/>
    <lineage>
        <taxon>Bacteria</taxon>
        <taxon>Bacillati</taxon>
        <taxon>Bacillota</taxon>
        <taxon>Clostridia</taxon>
        <taxon>Peptostreptococcales</taxon>
        <taxon>Tepidibacteraceae</taxon>
        <taxon>Alkalithermobacter</taxon>
    </lineage>
</organism>
<dbReference type="Proteomes" id="UP000323392">
    <property type="component" value="Unassembled WGS sequence"/>
</dbReference>
<comment type="caution">
    <text evidence="1">The sequence shown here is derived from an EMBL/GenBank/DDBJ whole genome shotgun (WGS) entry which is preliminary data.</text>
</comment>
<dbReference type="EMBL" id="LSFY01000001">
    <property type="protein sequence ID" value="KXZ39250.1"/>
    <property type="molecule type" value="Genomic_DNA"/>
</dbReference>
<proteinExistence type="predicted"/>
<dbReference type="AlphaFoldDB" id="A0A150FQE5"/>
<evidence type="ECO:0000313" key="1">
    <source>
        <dbReference type="EMBL" id="KXZ39250.1"/>
    </source>
</evidence>
<reference evidence="2 4" key="2">
    <citation type="submission" date="2016-11" db="EMBL/GenBank/DDBJ databases">
        <authorList>
            <person name="Varghese N."/>
            <person name="Submissions S."/>
        </authorList>
    </citation>
    <scope>NUCLEOTIDE SEQUENCE [LARGE SCALE GENOMIC DNA]</scope>
    <source>
        <strain evidence="2 4">DSM 7308</strain>
    </source>
</reference>